<evidence type="ECO:0000313" key="4">
    <source>
        <dbReference type="Proteomes" id="UP000628448"/>
    </source>
</evidence>
<organism evidence="3 4">
    <name type="scientific">Panacibacter microcysteis</name>
    <dbReference type="NCBI Taxonomy" id="2793269"/>
    <lineage>
        <taxon>Bacteria</taxon>
        <taxon>Pseudomonadati</taxon>
        <taxon>Bacteroidota</taxon>
        <taxon>Chitinophagia</taxon>
        <taxon>Chitinophagales</taxon>
        <taxon>Chitinophagaceae</taxon>
        <taxon>Panacibacter</taxon>
    </lineage>
</organism>
<feature type="transmembrane region" description="Helical" evidence="2">
    <location>
        <begin position="175"/>
        <end position="194"/>
    </location>
</feature>
<protein>
    <submittedName>
        <fullName evidence="3">Uncharacterized protein</fullName>
    </submittedName>
</protein>
<evidence type="ECO:0000256" key="2">
    <source>
        <dbReference type="SAM" id="Phobius"/>
    </source>
</evidence>
<evidence type="ECO:0000313" key="3">
    <source>
        <dbReference type="EMBL" id="MBG9375880.1"/>
    </source>
</evidence>
<feature type="region of interest" description="Disordered" evidence="1">
    <location>
        <begin position="266"/>
        <end position="333"/>
    </location>
</feature>
<evidence type="ECO:0000256" key="1">
    <source>
        <dbReference type="SAM" id="MobiDB-lite"/>
    </source>
</evidence>
<proteinExistence type="predicted"/>
<keyword evidence="2" id="KW-0812">Transmembrane</keyword>
<comment type="caution">
    <text evidence="3">The sequence shown here is derived from an EMBL/GenBank/DDBJ whole genome shotgun (WGS) entry which is preliminary data.</text>
</comment>
<dbReference type="EMBL" id="JADWYR010000001">
    <property type="protein sequence ID" value="MBG9375880.1"/>
    <property type="molecule type" value="Genomic_DNA"/>
</dbReference>
<keyword evidence="4" id="KW-1185">Reference proteome</keyword>
<sequence length="527" mass="58362">MEKAKKSTWLLASLIIPALLTLFILVLNNAGALSDELFLVNNSRAINGQLQTLQQYNTDAGYAFTKFLDTKDLRSRIHLTRLHGKIKNQQLQIRKRKQYIVVPDEYSVLEILLAKMTEIENTSLVNAAGTDSSDIGALAEDLHVSIHASLDTLLKQQDSLLQQQLQRTDALRTQIIFISCGMAVVIVLLAYLLWRRIKTTKQTMLQQEADVLTTEETDLLVASESYREIDEILSSGSMNPEDKYEPIENNNMVTNLTTNAATDLSNDNAEPEPVVSEHIPTADPAANYDVESNTDAPTQNGSNETYSRAQSNIAEERPQTNIEETPNPNNVLPADEETIRQDNFTAATHEDASIHTNETKGLQKDLSTPKEAEAQPVIVDEQSNIAENAAEEQIIPAAIPTEMPADALQPQGAVAMYSLQDLAVKDSGATIAALEHFLKDAPICFRSMQLCVATGNMLELFKTIQKFKGSLSTFYMYPLLECVNNLEGEAAVLKRTYTLNGYITAAMEVFDNMKPLLEAEIALLQNK</sequence>
<accession>A0A931GUZ4</accession>
<dbReference type="AlphaFoldDB" id="A0A931GUZ4"/>
<feature type="compositionally biased region" description="Polar residues" evidence="1">
    <location>
        <begin position="290"/>
        <end position="330"/>
    </location>
</feature>
<gene>
    <name evidence="3" type="ORF">I5907_06515</name>
</gene>
<keyword evidence="2" id="KW-1133">Transmembrane helix</keyword>
<keyword evidence="2" id="KW-0472">Membrane</keyword>
<name>A0A931GUZ4_9BACT</name>
<reference evidence="3" key="1">
    <citation type="submission" date="2020-11" db="EMBL/GenBank/DDBJ databases">
        <title>Bacterial whole genome sequence for Panacibacter sp. DH6.</title>
        <authorList>
            <person name="Le V."/>
            <person name="Ko S."/>
            <person name="Ahn C.-Y."/>
            <person name="Oh H.-M."/>
        </authorList>
    </citation>
    <scope>NUCLEOTIDE SEQUENCE</scope>
    <source>
        <strain evidence="3">DH6</strain>
    </source>
</reference>
<dbReference type="RefSeq" id="WP_196989906.1">
    <property type="nucleotide sequence ID" value="NZ_JADWYR010000001.1"/>
</dbReference>
<dbReference type="Proteomes" id="UP000628448">
    <property type="component" value="Unassembled WGS sequence"/>
</dbReference>